<dbReference type="Pfam" id="PF26242">
    <property type="entry name" value="Swc3_C"/>
    <property type="match status" value="2"/>
</dbReference>
<feature type="region of interest" description="Disordered" evidence="1">
    <location>
        <begin position="160"/>
        <end position="414"/>
    </location>
</feature>
<evidence type="ECO:0000313" key="4">
    <source>
        <dbReference type="EMBL" id="CAG86418.2"/>
    </source>
</evidence>
<feature type="compositionally biased region" description="Polar residues" evidence="1">
    <location>
        <begin position="250"/>
        <end position="285"/>
    </location>
</feature>
<feature type="compositionally biased region" description="Basic and acidic residues" evidence="1">
    <location>
        <begin position="288"/>
        <end position="305"/>
    </location>
</feature>
<dbReference type="Proteomes" id="UP000000599">
    <property type="component" value="Chromosome C"/>
</dbReference>
<feature type="compositionally biased region" description="Basic and acidic residues" evidence="1">
    <location>
        <begin position="204"/>
        <end position="213"/>
    </location>
</feature>
<dbReference type="InterPro" id="IPR057558">
    <property type="entry name" value="Swc3_dom"/>
</dbReference>
<dbReference type="HOGENOM" id="CLU_008595_1_0_1"/>
<organism evidence="4 5">
    <name type="scientific">Debaryomyces hansenii (strain ATCC 36239 / CBS 767 / BCRC 21394 / JCM 1990 / NBRC 0083 / IGC 2968)</name>
    <name type="common">Yeast</name>
    <name type="synonym">Torulaspora hansenii</name>
    <dbReference type="NCBI Taxonomy" id="284592"/>
    <lineage>
        <taxon>Eukaryota</taxon>
        <taxon>Fungi</taxon>
        <taxon>Dikarya</taxon>
        <taxon>Ascomycota</taxon>
        <taxon>Saccharomycotina</taxon>
        <taxon>Pichiomycetes</taxon>
        <taxon>Debaryomycetaceae</taxon>
        <taxon>Debaryomyces</taxon>
    </lineage>
</organism>
<dbReference type="GO" id="GO:0140849">
    <property type="term" value="F:ATP-dependent H2AZ histone chaperone activity"/>
    <property type="evidence" value="ECO:0007669"/>
    <property type="project" value="InterPro"/>
</dbReference>
<sequence>MAPRMRRRITSAKREEIEKQQKALSQAIVRPFEVLSGLPLSYNPPPNGHYEDVLKNPLTTKDTGVLYRSLMKSRQNYMIIGPMFKLYWLKQSSYAKKMQQLDQEKNTHKTQKEEKSSERVPILGNDVSARDVMVKLCDASLSMGPHKFEIRLFIAKDERSEKNAKKKEDEEENKVKKDPNVYQESVTEKEKPSMTETTSNSTNPDDKIEEKSAETNALKSSEVQDKSEIDDVPHTVENTKEGIDNESKENISQSSETPQSTTNEKHNTSTNPNESNAEQETNTIDNLPKGEDPLKIKSTYSDKPDTSGSKENGSDSNKKAPVGDSENLGKDETENKDSSSGSNNNANKSKNQNVSNPASTTEDLPTSSNPQAATSVQQPSVANTSFIPQSSVSTSQNPSPTPPAVSNTKNDPNSMQSIENTIMIANLNTIARVDQSLNALMKIVASGNASPQQIITFQGYIQRAREMGPQPHHAYLFPNGILPNQRLKKLPKDKKPPKEKKPPKPKVPKDQKLTAFQEKYLTDATLLFEFVENANVRYMLPQEAVCEVLPPATYNAEEPDNKDILVSFLWIHNQNEIDNYNQKLKEYKEFKKKEEEELNKEKLKKEEELKSIQQKGESEQKEGQKDDQQPENEQKPEDAQENKLKSEGEQKVPNEDKTTEVKQEDQNNEGESVPIKPSRRPPPRKGRRRRGGPVPSKKVVSKKIECPVEPEIKYSAISFTMHGIPSRYVPIIANSFKKLEDVQERMSYILKSGTRTASFYLWYQVDGKLDESIAEDVRVQLNHEEKKMQGVTSTQSSTSSAKKRKQKEKGSEPKPKKNKTELAVPTSAPIPVTMLSENQNHNPSSETNSADMKPSTDGFKSETSLPT</sequence>
<dbReference type="AlphaFoldDB" id="Q6BTY1"/>
<feature type="compositionally biased region" description="Basic and acidic residues" evidence="1">
    <location>
        <begin position="102"/>
        <end position="118"/>
    </location>
</feature>
<dbReference type="InterPro" id="IPR037651">
    <property type="entry name" value="Swc3"/>
</dbReference>
<dbReference type="GeneID" id="2900727"/>
<feature type="compositionally biased region" description="Basic and acidic residues" evidence="1">
    <location>
        <begin position="222"/>
        <end position="249"/>
    </location>
</feature>
<dbReference type="OMA" id="MQKMCDC"/>
<feature type="compositionally biased region" description="Polar residues" evidence="1">
    <location>
        <begin position="835"/>
        <end position="850"/>
    </location>
</feature>
<feature type="compositionally biased region" description="Basic and acidic residues" evidence="1">
    <location>
        <begin position="493"/>
        <end position="509"/>
    </location>
</feature>
<dbReference type="PANTHER" id="PTHR28108:SF1">
    <property type="entry name" value="SWR1-COMPLEX PROTEIN 3"/>
    <property type="match status" value="1"/>
</dbReference>
<dbReference type="PANTHER" id="PTHR28108">
    <property type="entry name" value="SWR1-COMPLEX PROTEIN 3"/>
    <property type="match status" value="1"/>
</dbReference>
<dbReference type="GO" id="GO:0000812">
    <property type="term" value="C:Swr1 complex"/>
    <property type="evidence" value="ECO:0007669"/>
    <property type="project" value="InterPro"/>
</dbReference>
<feature type="domain" description="Swc3 C-terminal" evidence="3">
    <location>
        <begin position="709"/>
        <end position="783"/>
    </location>
</feature>
<dbReference type="EMBL" id="CR382135">
    <property type="protein sequence ID" value="CAG86418.2"/>
    <property type="molecule type" value="Genomic_DNA"/>
</dbReference>
<dbReference type="STRING" id="284592.Q6BTY1"/>
<dbReference type="eggNOG" id="ENOG502QWM7">
    <property type="taxonomic scope" value="Eukaryota"/>
</dbReference>
<feature type="compositionally biased region" description="Low complexity" evidence="1">
    <location>
        <begin position="338"/>
        <end position="356"/>
    </location>
</feature>
<evidence type="ECO:0000313" key="5">
    <source>
        <dbReference type="Proteomes" id="UP000000599"/>
    </source>
</evidence>
<keyword evidence="5" id="KW-1185">Reference proteome</keyword>
<dbReference type="VEuPathDB" id="FungiDB:DEHA2C15048g"/>
<dbReference type="InParanoid" id="Q6BTY1"/>
<evidence type="ECO:0000256" key="1">
    <source>
        <dbReference type="SAM" id="MobiDB-lite"/>
    </source>
</evidence>
<evidence type="ECO:0000259" key="3">
    <source>
        <dbReference type="Pfam" id="PF26242"/>
    </source>
</evidence>
<dbReference type="RefSeq" id="XP_458338.2">
    <property type="nucleotide sequence ID" value="XM_458338.1"/>
</dbReference>
<feature type="region of interest" description="Disordered" evidence="1">
    <location>
        <begin position="99"/>
        <end position="123"/>
    </location>
</feature>
<evidence type="ECO:0000259" key="2">
    <source>
        <dbReference type="Pfam" id="PF24707"/>
    </source>
</evidence>
<feature type="compositionally biased region" description="Basic and acidic residues" evidence="1">
    <location>
        <begin position="597"/>
        <end position="665"/>
    </location>
</feature>
<feature type="compositionally biased region" description="Polar residues" evidence="1">
    <location>
        <begin position="194"/>
        <end position="203"/>
    </location>
</feature>
<gene>
    <name evidence="4" type="ordered locus">DEHA2C15048g</name>
</gene>
<feature type="domain" description="SWR1-complex protein 3" evidence="2">
    <location>
        <begin position="30"/>
        <end position="159"/>
    </location>
</feature>
<feature type="region of interest" description="Disordered" evidence="1">
    <location>
        <begin position="784"/>
        <end position="867"/>
    </location>
</feature>
<dbReference type="FunCoup" id="Q6BTY1">
    <property type="interactions" value="113"/>
</dbReference>
<dbReference type="InterPro" id="IPR058986">
    <property type="entry name" value="Swc3_C"/>
</dbReference>
<dbReference type="KEGG" id="dha:DEHA2C15048g"/>
<feature type="compositionally biased region" description="Basic and acidic residues" evidence="1">
    <location>
        <begin position="160"/>
        <end position="179"/>
    </location>
</feature>
<feature type="region of interest" description="Disordered" evidence="1">
    <location>
        <begin position="486"/>
        <end position="509"/>
    </location>
</feature>
<proteinExistence type="predicted"/>
<name>Q6BTY1_DEBHA</name>
<feature type="compositionally biased region" description="Polar residues" evidence="1">
    <location>
        <begin position="357"/>
        <end position="414"/>
    </location>
</feature>
<feature type="compositionally biased region" description="Basic and acidic residues" evidence="1">
    <location>
        <begin position="327"/>
        <end position="337"/>
    </location>
</feature>
<protein>
    <submittedName>
        <fullName evidence="4">DEHA2C15048p</fullName>
    </submittedName>
</protein>
<feature type="region of interest" description="Disordered" evidence="1">
    <location>
        <begin position="597"/>
        <end position="702"/>
    </location>
</feature>
<accession>Q6BTY1</accession>
<dbReference type="OrthoDB" id="4097064at2759"/>
<feature type="domain" description="Swc3 C-terminal" evidence="3">
    <location>
        <begin position="509"/>
        <end position="614"/>
    </location>
</feature>
<feature type="compositionally biased region" description="Basic residues" evidence="1">
    <location>
        <begin position="677"/>
        <end position="691"/>
    </location>
</feature>
<dbReference type="Pfam" id="PF24707">
    <property type="entry name" value="Swc3"/>
    <property type="match status" value="1"/>
</dbReference>
<reference evidence="4 5" key="1">
    <citation type="journal article" date="2004" name="Nature">
        <title>Genome evolution in yeasts.</title>
        <authorList>
            <consortium name="Genolevures"/>
            <person name="Dujon B."/>
            <person name="Sherman D."/>
            <person name="Fischer G."/>
            <person name="Durrens P."/>
            <person name="Casaregola S."/>
            <person name="Lafontaine I."/>
            <person name="de Montigny J."/>
            <person name="Marck C."/>
            <person name="Neuveglise C."/>
            <person name="Talla E."/>
            <person name="Goffard N."/>
            <person name="Frangeul L."/>
            <person name="Aigle M."/>
            <person name="Anthouard V."/>
            <person name="Babour A."/>
            <person name="Barbe V."/>
            <person name="Barnay S."/>
            <person name="Blanchin S."/>
            <person name="Beckerich J.M."/>
            <person name="Beyne E."/>
            <person name="Bleykasten C."/>
            <person name="Boisrame A."/>
            <person name="Boyer J."/>
            <person name="Cattolico L."/>
            <person name="Confanioleri F."/>
            <person name="de Daruvar A."/>
            <person name="Despons L."/>
            <person name="Fabre E."/>
            <person name="Fairhead C."/>
            <person name="Ferry-Dumazet H."/>
            <person name="Groppi A."/>
            <person name="Hantraye F."/>
            <person name="Hennequin C."/>
            <person name="Jauniaux N."/>
            <person name="Joyet P."/>
            <person name="Kachouri R."/>
            <person name="Kerrest A."/>
            <person name="Koszul R."/>
            <person name="Lemaire M."/>
            <person name="Lesur I."/>
            <person name="Ma L."/>
            <person name="Muller H."/>
            <person name="Nicaud J.M."/>
            <person name="Nikolski M."/>
            <person name="Oztas S."/>
            <person name="Ozier-Kalogeropoulos O."/>
            <person name="Pellenz S."/>
            <person name="Potier S."/>
            <person name="Richard G.F."/>
            <person name="Straub M.L."/>
            <person name="Suleau A."/>
            <person name="Swennene D."/>
            <person name="Tekaia F."/>
            <person name="Wesolowski-Louvel M."/>
            <person name="Westhof E."/>
            <person name="Wirth B."/>
            <person name="Zeniou-Meyer M."/>
            <person name="Zivanovic I."/>
            <person name="Bolotin-Fukuhara M."/>
            <person name="Thierry A."/>
            <person name="Bouchier C."/>
            <person name="Caudron B."/>
            <person name="Scarpelli C."/>
            <person name="Gaillardin C."/>
            <person name="Weissenbach J."/>
            <person name="Wincker P."/>
            <person name="Souciet J.L."/>
        </authorList>
    </citation>
    <scope>NUCLEOTIDE SEQUENCE [LARGE SCALE GENOMIC DNA]</scope>
    <source>
        <strain evidence="5">ATCC 36239 / CBS 767 / BCRC 21394 / JCM 1990 / NBRC 0083 / IGC 2968</strain>
    </source>
</reference>
<feature type="compositionally biased region" description="Basic and acidic residues" evidence="1">
    <location>
        <begin position="808"/>
        <end position="820"/>
    </location>
</feature>